<keyword evidence="3" id="KW-1185">Reference proteome</keyword>
<gene>
    <name evidence="2" type="ORF">EV213_12425</name>
</gene>
<reference evidence="2 3" key="1">
    <citation type="submission" date="2019-03" db="EMBL/GenBank/DDBJ databases">
        <title>Genomic Encyclopedia of Type Strains, Phase IV (KMG-IV): sequencing the most valuable type-strain genomes for metagenomic binning, comparative biology and taxonomic classification.</title>
        <authorList>
            <person name="Goeker M."/>
        </authorList>
    </citation>
    <scope>NUCLEOTIDE SEQUENCE [LARGE SCALE GENOMIC DNA]</scope>
    <source>
        <strain evidence="2 3">DSM 28697</strain>
    </source>
</reference>
<organism evidence="2 3">
    <name type="scientific">Aureibacillus halotolerans</name>
    <dbReference type="NCBI Taxonomy" id="1508390"/>
    <lineage>
        <taxon>Bacteria</taxon>
        <taxon>Bacillati</taxon>
        <taxon>Bacillota</taxon>
        <taxon>Bacilli</taxon>
        <taxon>Bacillales</taxon>
        <taxon>Bacillaceae</taxon>
        <taxon>Aureibacillus</taxon>
    </lineage>
</organism>
<sequence length="210" mass="23509">MKKWLVGLLFMAGCSMNNDYANTEPNPMTVELPEISTEVQTMYDLLSEGFAGVDVTIPKQFLTNEHTFYVGYQHYINGELVERRDEIMGVGLGTSSSKDEQTLKMSIRMAEHEEGDHKIAVVNDHGASIAQFDIKRISGSSSSTSMPSVPTMATIGEPFIYHIDVRHNDTTFNAFAHVLSIESLRDLAEDYDDVLALTFIVKHQPQVEKM</sequence>
<dbReference type="Proteomes" id="UP000295632">
    <property type="component" value="Unassembled WGS sequence"/>
</dbReference>
<evidence type="ECO:0000313" key="2">
    <source>
        <dbReference type="EMBL" id="TDQ34607.1"/>
    </source>
</evidence>
<dbReference type="EMBL" id="SNYJ01000024">
    <property type="protein sequence ID" value="TDQ34607.1"/>
    <property type="molecule type" value="Genomic_DNA"/>
</dbReference>
<proteinExistence type="predicted"/>
<comment type="caution">
    <text evidence="2">The sequence shown here is derived from an EMBL/GenBank/DDBJ whole genome shotgun (WGS) entry which is preliminary data.</text>
</comment>
<evidence type="ECO:0000313" key="3">
    <source>
        <dbReference type="Proteomes" id="UP000295632"/>
    </source>
</evidence>
<dbReference type="AlphaFoldDB" id="A0A4R6TQ23"/>
<evidence type="ECO:0000256" key="1">
    <source>
        <dbReference type="SAM" id="SignalP"/>
    </source>
</evidence>
<keyword evidence="1" id="KW-0732">Signal</keyword>
<protein>
    <recommendedName>
        <fullName evidence="4">Lipoprotein</fullName>
    </recommendedName>
</protein>
<accession>A0A4R6TQ23</accession>
<evidence type="ECO:0008006" key="4">
    <source>
        <dbReference type="Google" id="ProtNLM"/>
    </source>
</evidence>
<name>A0A4R6TQ23_9BACI</name>
<feature type="chain" id="PRO_5039209525" description="Lipoprotein" evidence="1">
    <location>
        <begin position="22"/>
        <end position="210"/>
    </location>
</feature>
<feature type="signal peptide" evidence="1">
    <location>
        <begin position="1"/>
        <end position="21"/>
    </location>
</feature>